<protein>
    <submittedName>
        <fullName evidence="2">Uncharacterized protein</fullName>
    </submittedName>
</protein>
<dbReference type="Proteomes" id="UP000252519">
    <property type="component" value="Unassembled WGS sequence"/>
</dbReference>
<accession>A0A368FZE6</accession>
<reference evidence="2 3" key="1">
    <citation type="submission" date="2014-10" db="EMBL/GenBank/DDBJ databases">
        <title>Draft genome of the hookworm Ancylostoma caninum.</title>
        <authorList>
            <person name="Mitreva M."/>
        </authorList>
    </citation>
    <scope>NUCLEOTIDE SEQUENCE [LARGE SCALE GENOMIC DNA]</scope>
    <source>
        <strain evidence="2 3">Baltimore</strain>
    </source>
</reference>
<organism evidence="2 3">
    <name type="scientific">Ancylostoma caninum</name>
    <name type="common">Dog hookworm</name>
    <dbReference type="NCBI Taxonomy" id="29170"/>
    <lineage>
        <taxon>Eukaryota</taxon>
        <taxon>Metazoa</taxon>
        <taxon>Ecdysozoa</taxon>
        <taxon>Nematoda</taxon>
        <taxon>Chromadorea</taxon>
        <taxon>Rhabditida</taxon>
        <taxon>Rhabditina</taxon>
        <taxon>Rhabditomorpha</taxon>
        <taxon>Strongyloidea</taxon>
        <taxon>Ancylostomatidae</taxon>
        <taxon>Ancylostomatinae</taxon>
        <taxon>Ancylostoma</taxon>
    </lineage>
</organism>
<keyword evidence="3" id="KW-1185">Reference proteome</keyword>
<evidence type="ECO:0000313" key="3">
    <source>
        <dbReference type="Proteomes" id="UP000252519"/>
    </source>
</evidence>
<gene>
    <name evidence="2" type="ORF">ANCCAN_17977</name>
</gene>
<evidence type="ECO:0000256" key="1">
    <source>
        <dbReference type="SAM" id="MobiDB-lite"/>
    </source>
</evidence>
<evidence type="ECO:0000313" key="2">
    <source>
        <dbReference type="EMBL" id="RCN36140.1"/>
    </source>
</evidence>
<comment type="caution">
    <text evidence="2">The sequence shown here is derived from an EMBL/GenBank/DDBJ whole genome shotgun (WGS) entry which is preliminary data.</text>
</comment>
<name>A0A368FZE6_ANCCA</name>
<proteinExistence type="predicted"/>
<dbReference type="EMBL" id="JOJR01000585">
    <property type="protein sequence ID" value="RCN36140.1"/>
    <property type="molecule type" value="Genomic_DNA"/>
</dbReference>
<sequence length="74" mass="9118">MLNGGSYEDEPDEFDDYTDEGSERYRSRSRDRDRKHRHRHGSRRHRHRRKRSHSRSRSRERMSGKVHINPNFTP</sequence>
<feature type="compositionally biased region" description="Basic and acidic residues" evidence="1">
    <location>
        <begin position="21"/>
        <end position="32"/>
    </location>
</feature>
<feature type="compositionally biased region" description="Acidic residues" evidence="1">
    <location>
        <begin position="7"/>
        <end position="20"/>
    </location>
</feature>
<dbReference type="AlphaFoldDB" id="A0A368FZE6"/>
<feature type="compositionally biased region" description="Basic residues" evidence="1">
    <location>
        <begin position="33"/>
        <end position="56"/>
    </location>
</feature>
<feature type="region of interest" description="Disordered" evidence="1">
    <location>
        <begin position="1"/>
        <end position="74"/>
    </location>
</feature>